<protein>
    <recommendedName>
        <fullName evidence="9">Mitochondrial pyruvate carrier</fullName>
    </recommendedName>
</protein>
<feature type="transmembrane region" description="Helical" evidence="9">
    <location>
        <begin position="73"/>
        <end position="92"/>
    </location>
</feature>
<evidence type="ECO:0000256" key="6">
    <source>
        <dbReference type="ARBA" id="ARBA00022989"/>
    </source>
</evidence>
<dbReference type="EMBL" id="BTGB01000003">
    <property type="protein sequence ID" value="GMM45992.1"/>
    <property type="molecule type" value="Genomic_DNA"/>
</dbReference>
<keyword evidence="5 9" id="KW-0999">Mitochondrion inner membrane</keyword>
<keyword evidence="8 9" id="KW-0472">Membrane</keyword>
<sequence length="115" mass="12947">MSSAFAKFMVSPTGPKTVHFWAPVMKWALVLAGANEMMRPVEKVSATQQLSLFATGAIWTRWSMVIIPKNFLLASVNFFLATVSIGQLTRIAHWRMSVMGDSPKETVKYMFDMKD</sequence>
<evidence type="ECO:0000256" key="2">
    <source>
        <dbReference type="ARBA" id="ARBA00006416"/>
    </source>
</evidence>
<dbReference type="GO" id="GO:0006850">
    <property type="term" value="P:pyruvate import into mitochondria"/>
    <property type="evidence" value="ECO:0007669"/>
    <property type="project" value="InterPro"/>
</dbReference>
<gene>
    <name evidence="10" type="ORF">DAPK24_025670</name>
</gene>
<evidence type="ECO:0000256" key="7">
    <source>
        <dbReference type="ARBA" id="ARBA00023128"/>
    </source>
</evidence>
<keyword evidence="3 9" id="KW-0813">Transport</keyword>
<name>A0AAV5R3X2_PICKL</name>
<dbReference type="Proteomes" id="UP001378960">
    <property type="component" value="Unassembled WGS sequence"/>
</dbReference>
<evidence type="ECO:0000256" key="5">
    <source>
        <dbReference type="ARBA" id="ARBA00022792"/>
    </source>
</evidence>
<comment type="caution">
    <text evidence="10">The sequence shown here is derived from an EMBL/GenBank/DDBJ whole genome shotgun (WGS) entry which is preliminary data.</text>
</comment>
<keyword evidence="11" id="KW-1185">Reference proteome</keyword>
<comment type="function">
    <text evidence="9">Mediates the uptake of pyruvate into mitochondria.</text>
</comment>
<comment type="subcellular location">
    <subcellularLocation>
        <location evidence="1 9">Mitochondrion inner membrane</location>
        <topology evidence="1 9">Multi-pass membrane protein</topology>
    </subcellularLocation>
</comment>
<organism evidence="10 11">
    <name type="scientific">Pichia kluyveri</name>
    <name type="common">Yeast</name>
    <dbReference type="NCBI Taxonomy" id="36015"/>
    <lineage>
        <taxon>Eukaryota</taxon>
        <taxon>Fungi</taxon>
        <taxon>Dikarya</taxon>
        <taxon>Ascomycota</taxon>
        <taxon>Saccharomycotina</taxon>
        <taxon>Pichiomycetes</taxon>
        <taxon>Pichiales</taxon>
        <taxon>Pichiaceae</taxon>
        <taxon>Pichia</taxon>
    </lineage>
</organism>
<keyword evidence="7 9" id="KW-0496">Mitochondrion</keyword>
<comment type="similarity">
    <text evidence="2 9">Belongs to the mitochondrial pyruvate carrier (MPC) (TC 2.A.105) family.</text>
</comment>
<accession>A0AAV5R3X2</accession>
<evidence type="ECO:0000256" key="9">
    <source>
        <dbReference type="RuleBase" id="RU363100"/>
    </source>
</evidence>
<evidence type="ECO:0000256" key="3">
    <source>
        <dbReference type="ARBA" id="ARBA00022448"/>
    </source>
</evidence>
<dbReference type="InterPro" id="IPR005336">
    <property type="entry name" value="MPC"/>
</dbReference>
<keyword evidence="10" id="KW-0670">Pyruvate</keyword>
<keyword evidence="6 9" id="KW-1133">Transmembrane helix</keyword>
<keyword evidence="4 9" id="KW-0812">Transmembrane</keyword>
<dbReference type="GO" id="GO:0005743">
    <property type="term" value="C:mitochondrial inner membrane"/>
    <property type="evidence" value="ECO:0007669"/>
    <property type="project" value="UniProtKB-SubCell"/>
</dbReference>
<comment type="caution">
    <text evidence="9">Lacks conserved residue(s) required for the propagation of feature annotation.</text>
</comment>
<proteinExistence type="inferred from homology"/>
<evidence type="ECO:0000313" key="11">
    <source>
        <dbReference type="Proteomes" id="UP001378960"/>
    </source>
</evidence>
<dbReference type="Pfam" id="PF03650">
    <property type="entry name" value="MPC"/>
    <property type="match status" value="1"/>
</dbReference>
<evidence type="ECO:0000256" key="4">
    <source>
        <dbReference type="ARBA" id="ARBA00022692"/>
    </source>
</evidence>
<evidence type="ECO:0000256" key="8">
    <source>
        <dbReference type="ARBA" id="ARBA00023136"/>
    </source>
</evidence>
<evidence type="ECO:0000313" key="10">
    <source>
        <dbReference type="EMBL" id="GMM45992.1"/>
    </source>
</evidence>
<evidence type="ECO:0000256" key="1">
    <source>
        <dbReference type="ARBA" id="ARBA00004448"/>
    </source>
</evidence>
<dbReference type="PANTHER" id="PTHR14154">
    <property type="entry name" value="UPF0041 BRAIN PROTEIN 44-RELATED"/>
    <property type="match status" value="1"/>
</dbReference>
<reference evidence="10 11" key="1">
    <citation type="journal article" date="2023" name="Elife">
        <title>Identification of key yeast species and microbe-microbe interactions impacting larval growth of Drosophila in the wild.</title>
        <authorList>
            <person name="Mure A."/>
            <person name="Sugiura Y."/>
            <person name="Maeda R."/>
            <person name="Honda K."/>
            <person name="Sakurai N."/>
            <person name="Takahashi Y."/>
            <person name="Watada M."/>
            <person name="Katoh T."/>
            <person name="Gotoh A."/>
            <person name="Gotoh Y."/>
            <person name="Taniguchi I."/>
            <person name="Nakamura K."/>
            <person name="Hayashi T."/>
            <person name="Katayama T."/>
            <person name="Uemura T."/>
            <person name="Hattori Y."/>
        </authorList>
    </citation>
    <scope>NUCLEOTIDE SEQUENCE [LARGE SCALE GENOMIC DNA]</scope>
    <source>
        <strain evidence="10 11">PK-24</strain>
    </source>
</reference>
<dbReference type="AlphaFoldDB" id="A0AAV5R3X2"/>